<keyword evidence="2" id="KW-0645">Protease</keyword>
<dbReference type="EMBL" id="GEZM01045493">
    <property type="protein sequence ID" value="JAV77780.1"/>
    <property type="molecule type" value="Transcribed_RNA"/>
</dbReference>
<reference evidence="16 17" key="2">
    <citation type="journal article" date="2018" name="Elife">
        <title>Firefly genomes illuminate parallel origins of bioluminescence in beetles.</title>
        <authorList>
            <person name="Fallon T.R."/>
            <person name="Lower S.E."/>
            <person name="Chang C.H."/>
            <person name="Bessho-Uehara M."/>
            <person name="Martin G.J."/>
            <person name="Bewick A.J."/>
            <person name="Behringer M."/>
            <person name="Debat H.J."/>
            <person name="Wong I."/>
            <person name="Day J.C."/>
            <person name="Suvorov A."/>
            <person name="Silva C.J."/>
            <person name="Stanger-Hall K.F."/>
            <person name="Hall D.W."/>
            <person name="Schmitz R.J."/>
            <person name="Nelson D.R."/>
            <person name="Lewis S.M."/>
            <person name="Shigenobu S."/>
            <person name="Bybee S.M."/>
            <person name="Larracuente A.M."/>
            <person name="Oba Y."/>
            <person name="Weng J.K."/>
        </authorList>
    </citation>
    <scope>NUCLEOTIDE SEQUENCE [LARGE SCALE GENOMIC DNA]</scope>
    <source>
        <strain evidence="16">1611_PpyrPB1</strain>
        <tissue evidence="16">Whole body</tissue>
    </source>
</reference>
<evidence type="ECO:0000256" key="9">
    <source>
        <dbReference type="ARBA" id="ARBA00079301"/>
    </source>
</evidence>
<dbReference type="GO" id="GO:0008233">
    <property type="term" value="F:peptidase activity"/>
    <property type="evidence" value="ECO:0007669"/>
    <property type="project" value="UniProtKB-KW"/>
</dbReference>
<dbReference type="GO" id="GO:0005764">
    <property type="term" value="C:lysosome"/>
    <property type="evidence" value="ECO:0007669"/>
    <property type="project" value="TreeGrafter"/>
</dbReference>
<evidence type="ECO:0000256" key="4">
    <source>
        <dbReference type="ARBA" id="ARBA00022813"/>
    </source>
</evidence>
<accession>A0A1Y1LZF9</accession>
<evidence type="ECO:0000256" key="1">
    <source>
        <dbReference type="ARBA" id="ARBA00010872"/>
    </source>
</evidence>
<evidence type="ECO:0000313" key="16">
    <source>
        <dbReference type="EMBL" id="KAB0799946.1"/>
    </source>
</evidence>
<dbReference type="GO" id="GO:0006508">
    <property type="term" value="P:proteolysis"/>
    <property type="evidence" value="ECO:0007669"/>
    <property type="project" value="UniProtKB-KW"/>
</dbReference>
<dbReference type="PANTHER" id="PTHR10188:SF6">
    <property type="entry name" value="N(4)-(BETA-N-ACETYLGLUCOSAMINYL)-L-ASPARAGINASE"/>
    <property type="match status" value="1"/>
</dbReference>
<keyword evidence="4" id="KW-0068">Autocatalytic cleavage</keyword>
<dbReference type="AlphaFoldDB" id="A0A1Y1LZF9"/>
<evidence type="ECO:0000313" key="15">
    <source>
        <dbReference type="EMBL" id="JAV77780.1"/>
    </source>
</evidence>
<dbReference type="Pfam" id="PF01112">
    <property type="entry name" value="Asparaginase_2"/>
    <property type="match status" value="1"/>
</dbReference>
<feature type="binding site" evidence="12">
    <location>
        <begin position="248"/>
        <end position="251"/>
    </location>
    <ligand>
        <name>substrate</name>
    </ligand>
</feature>
<feature type="binding site" evidence="12">
    <location>
        <begin position="225"/>
        <end position="228"/>
    </location>
    <ligand>
        <name>substrate</name>
    </ligand>
</feature>
<reference evidence="16" key="3">
    <citation type="submission" date="2019-08" db="EMBL/GenBank/DDBJ databases">
        <authorList>
            <consortium name="Photinus pyralis genome working group"/>
            <person name="Fallon T.R."/>
            <person name="Sander Lower S.E."/>
            <person name="Weng J.-K."/>
        </authorList>
    </citation>
    <scope>NUCLEOTIDE SEQUENCE</scope>
    <source>
        <strain evidence="16">1611_PpyrPB1</strain>
        <tissue evidence="16">Whole body</tissue>
    </source>
</reference>
<protein>
    <recommendedName>
        <fullName evidence="7">N(4)-(beta-N-acetylglucosaminyl)-L-asparaginase</fullName>
        <ecNumber evidence="7">3.5.1.26</ecNumber>
    </recommendedName>
    <alternativeName>
        <fullName evidence="9">Aspartylglucosaminidase</fullName>
    </alternativeName>
    <alternativeName>
        <fullName evidence="8">Glycosylasparaginase</fullName>
    </alternativeName>
    <alternativeName>
        <fullName evidence="10">N4-(N-acetyl-beta-glucosaminyl)-L-asparagine amidase</fullName>
    </alternativeName>
</protein>
<dbReference type="OrthoDB" id="188713at2759"/>
<dbReference type="Gene3D" id="3.60.20.30">
    <property type="entry name" value="(Glycosyl)asparaginase"/>
    <property type="match status" value="1"/>
</dbReference>
<comment type="catalytic activity">
    <reaction evidence="5">
        <text>N(4)-(beta-N-acetyl-D-glucosaminyl)-L-asparagine + H2O = N-acetyl-beta-D-glucosaminylamine + L-aspartate + H(+)</text>
        <dbReference type="Rhea" id="RHEA:11544"/>
        <dbReference type="ChEBI" id="CHEBI:15377"/>
        <dbReference type="ChEBI" id="CHEBI:15378"/>
        <dbReference type="ChEBI" id="CHEBI:15947"/>
        <dbReference type="ChEBI" id="CHEBI:29991"/>
        <dbReference type="ChEBI" id="CHEBI:58080"/>
        <dbReference type="EC" id="3.5.1.26"/>
    </reaction>
</comment>
<dbReference type="InterPro" id="IPR029055">
    <property type="entry name" value="Ntn_hydrolases_N"/>
</dbReference>
<dbReference type="FunCoup" id="A0A1Y1LZF9">
    <property type="interactions" value="215"/>
</dbReference>
<feature type="signal peptide" evidence="14">
    <location>
        <begin position="1"/>
        <end position="16"/>
    </location>
</feature>
<reference evidence="15" key="1">
    <citation type="journal article" date="2016" name="Sci. Rep.">
        <title>Molecular characterization of firefly nuptial gifts: a multi-omics approach sheds light on postcopulatory sexual selection.</title>
        <authorList>
            <person name="Al-Wathiqui N."/>
            <person name="Fallon T.R."/>
            <person name="South A."/>
            <person name="Weng J.K."/>
            <person name="Lewis S.M."/>
        </authorList>
    </citation>
    <scope>NUCLEOTIDE SEQUENCE</scope>
</reference>
<dbReference type="FunFam" id="3.60.20.30:FF:000003">
    <property type="entry name" value="N(4)-(Beta-N-acetylglucosaminyl)-L-asparaginase isoform X1"/>
    <property type="match status" value="1"/>
</dbReference>
<evidence type="ECO:0000256" key="6">
    <source>
        <dbReference type="ARBA" id="ARBA00053295"/>
    </source>
</evidence>
<feature type="active site" description="Nucleophile" evidence="11">
    <location>
        <position position="197"/>
    </location>
</feature>
<keyword evidence="17" id="KW-1185">Reference proteome</keyword>
<keyword evidence="3" id="KW-0378">Hydrolase</keyword>
<feature type="chain" id="PRO_5036029869" description="N(4)-(beta-N-acetylglucosaminyl)-L-asparaginase" evidence="14">
    <location>
        <begin position="17"/>
        <end position="335"/>
    </location>
</feature>
<dbReference type="EC" id="3.5.1.26" evidence="7"/>
<evidence type="ECO:0000256" key="13">
    <source>
        <dbReference type="PIRSR" id="PIRSR600246-3"/>
    </source>
</evidence>
<evidence type="ECO:0000256" key="12">
    <source>
        <dbReference type="PIRSR" id="PIRSR600246-2"/>
    </source>
</evidence>
<comment type="function">
    <text evidence="6">Cleaves the GlcNAc-Asn bond which joins oligosaccharides to the peptide of asparagine-linked glycoproteins.</text>
</comment>
<dbReference type="InParanoid" id="A0A1Y1LZF9"/>
<evidence type="ECO:0000256" key="2">
    <source>
        <dbReference type="ARBA" id="ARBA00022670"/>
    </source>
</evidence>
<sequence length="335" mass="36144">MHIVLIIPLLISQVFGHPFPLVINTWGFMEATKAAWTEISSGGSRLDALEVGCSKCEMLQCDGTVGFGGSPDENGETTLDALMFDGVTMDMGAVAGLRRVKNVISVARRVLEHTSHSLLVGSLATKFAKQMGFKEESLSTNNSLSMWKQWMVNRCQPNFWTNVFPDPRGSCGPYQPISPNSVYYNSLYLFNKRNHDTIGMIVIDQNGNVAAGTSTNGASHKIPGRVGDSPIPGAGAYADNDVGAAVATGDGDLMMRFLPSFLAVEEMRRGVSPSDAARVAIDRMVSKNDKFFGGVIAVNKNGEYGAACNGMIEFPYSVITKDINKIIVKSVKCNL</sequence>
<evidence type="ECO:0000256" key="5">
    <source>
        <dbReference type="ARBA" id="ARBA00050421"/>
    </source>
</evidence>
<dbReference type="EMBL" id="VVIM01000005">
    <property type="protein sequence ID" value="KAB0799946.1"/>
    <property type="molecule type" value="Genomic_DNA"/>
</dbReference>
<dbReference type="PANTHER" id="PTHR10188">
    <property type="entry name" value="L-ASPARAGINASE"/>
    <property type="match status" value="1"/>
</dbReference>
<evidence type="ECO:0000256" key="10">
    <source>
        <dbReference type="ARBA" id="ARBA00080645"/>
    </source>
</evidence>
<proteinExistence type="inferred from homology"/>
<organism evidence="15">
    <name type="scientific">Photinus pyralis</name>
    <name type="common">Common eastern firefly</name>
    <name type="synonym">Lampyris pyralis</name>
    <dbReference type="NCBI Taxonomy" id="7054"/>
    <lineage>
        <taxon>Eukaryota</taxon>
        <taxon>Metazoa</taxon>
        <taxon>Ecdysozoa</taxon>
        <taxon>Arthropoda</taxon>
        <taxon>Hexapoda</taxon>
        <taxon>Insecta</taxon>
        <taxon>Pterygota</taxon>
        <taxon>Neoptera</taxon>
        <taxon>Endopterygota</taxon>
        <taxon>Coleoptera</taxon>
        <taxon>Polyphaga</taxon>
        <taxon>Elateriformia</taxon>
        <taxon>Elateroidea</taxon>
        <taxon>Lampyridae</taxon>
        <taxon>Lampyrinae</taxon>
        <taxon>Photinus</taxon>
    </lineage>
</organism>
<evidence type="ECO:0000256" key="8">
    <source>
        <dbReference type="ARBA" id="ARBA00078726"/>
    </source>
</evidence>
<keyword evidence="14" id="KW-0732">Signal</keyword>
<dbReference type="Proteomes" id="UP000327044">
    <property type="component" value="Unassembled WGS sequence"/>
</dbReference>
<dbReference type="GO" id="GO:0003948">
    <property type="term" value="F:N4-(beta-N-acetylglucosaminyl)-L-asparaginase activity"/>
    <property type="evidence" value="ECO:0007669"/>
    <property type="project" value="UniProtKB-EC"/>
</dbReference>
<evidence type="ECO:0000256" key="7">
    <source>
        <dbReference type="ARBA" id="ARBA00066729"/>
    </source>
</evidence>
<feature type="site" description="Cleavage; by autolysis" evidence="13">
    <location>
        <begin position="196"/>
        <end position="197"/>
    </location>
</feature>
<dbReference type="CDD" id="cd04513">
    <property type="entry name" value="Glycosylasparaginase"/>
    <property type="match status" value="1"/>
</dbReference>
<evidence type="ECO:0000256" key="11">
    <source>
        <dbReference type="PIRSR" id="PIRSR600246-1"/>
    </source>
</evidence>
<comment type="similarity">
    <text evidence="1">Belongs to the Ntn-hydrolase family.</text>
</comment>
<evidence type="ECO:0000256" key="3">
    <source>
        <dbReference type="ARBA" id="ARBA00022801"/>
    </source>
</evidence>
<dbReference type="InterPro" id="IPR000246">
    <property type="entry name" value="Peptidase_T2"/>
</dbReference>
<dbReference type="SUPFAM" id="SSF56235">
    <property type="entry name" value="N-terminal nucleophile aminohydrolases (Ntn hydrolases)"/>
    <property type="match status" value="1"/>
</dbReference>
<name>A0A1Y1LZF9_PHOPY</name>
<evidence type="ECO:0000256" key="14">
    <source>
        <dbReference type="SAM" id="SignalP"/>
    </source>
</evidence>
<gene>
    <name evidence="16" type="ORF">PPYR_07826</name>
</gene>
<evidence type="ECO:0000313" key="17">
    <source>
        <dbReference type="Proteomes" id="UP000327044"/>
    </source>
</evidence>